<feature type="compositionally biased region" description="Basic and acidic residues" evidence="1">
    <location>
        <begin position="201"/>
        <end position="220"/>
    </location>
</feature>
<gene>
    <name evidence="2" type="ORF">L207DRAFT_509881</name>
</gene>
<keyword evidence="3" id="KW-1185">Reference proteome</keyword>
<dbReference type="EMBL" id="KZ613942">
    <property type="protein sequence ID" value="PMD43355.1"/>
    <property type="molecule type" value="Genomic_DNA"/>
</dbReference>
<feature type="compositionally biased region" description="Low complexity" evidence="1">
    <location>
        <begin position="222"/>
        <end position="234"/>
    </location>
</feature>
<dbReference type="Pfam" id="PF15365">
    <property type="entry name" value="PNRC"/>
    <property type="match status" value="1"/>
</dbReference>
<feature type="compositionally biased region" description="Polar residues" evidence="1">
    <location>
        <begin position="72"/>
        <end position="88"/>
    </location>
</feature>
<dbReference type="Proteomes" id="UP000235786">
    <property type="component" value="Unassembled WGS sequence"/>
</dbReference>
<dbReference type="InterPro" id="IPR028322">
    <property type="entry name" value="PNRC-like_rgn"/>
</dbReference>
<name>A0A2J6RXY3_HYAVF</name>
<feature type="region of interest" description="Disordered" evidence="1">
    <location>
        <begin position="1"/>
        <end position="462"/>
    </location>
</feature>
<dbReference type="STRING" id="1149755.A0A2J6RXY3"/>
<proteinExistence type="predicted"/>
<feature type="compositionally biased region" description="Low complexity" evidence="1">
    <location>
        <begin position="146"/>
        <end position="157"/>
    </location>
</feature>
<accession>A0A2J6RXY3</accession>
<feature type="compositionally biased region" description="Polar residues" evidence="1">
    <location>
        <begin position="40"/>
        <end position="63"/>
    </location>
</feature>
<evidence type="ECO:0000256" key="1">
    <source>
        <dbReference type="SAM" id="MobiDB-lite"/>
    </source>
</evidence>
<feature type="compositionally biased region" description="Low complexity" evidence="1">
    <location>
        <begin position="391"/>
        <end position="421"/>
    </location>
</feature>
<dbReference type="OrthoDB" id="2142961at2759"/>
<evidence type="ECO:0000313" key="2">
    <source>
        <dbReference type="EMBL" id="PMD43355.1"/>
    </source>
</evidence>
<feature type="compositionally biased region" description="Low complexity" evidence="1">
    <location>
        <begin position="28"/>
        <end position="39"/>
    </location>
</feature>
<reference evidence="2 3" key="1">
    <citation type="submission" date="2016-04" db="EMBL/GenBank/DDBJ databases">
        <title>A degradative enzymes factory behind the ericoid mycorrhizal symbiosis.</title>
        <authorList>
            <consortium name="DOE Joint Genome Institute"/>
            <person name="Martino E."/>
            <person name="Morin E."/>
            <person name="Grelet G."/>
            <person name="Kuo A."/>
            <person name="Kohler A."/>
            <person name="Daghino S."/>
            <person name="Barry K."/>
            <person name="Choi C."/>
            <person name="Cichocki N."/>
            <person name="Clum A."/>
            <person name="Copeland A."/>
            <person name="Hainaut M."/>
            <person name="Haridas S."/>
            <person name="Labutti K."/>
            <person name="Lindquist E."/>
            <person name="Lipzen A."/>
            <person name="Khouja H.-R."/>
            <person name="Murat C."/>
            <person name="Ohm R."/>
            <person name="Olson A."/>
            <person name="Spatafora J."/>
            <person name="Veneault-Fourrey C."/>
            <person name="Henrissat B."/>
            <person name="Grigoriev I."/>
            <person name="Martin F."/>
            <person name="Perotto S."/>
        </authorList>
    </citation>
    <scope>NUCLEOTIDE SEQUENCE [LARGE SCALE GENOMIC DNA]</scope>
    <source>
        <strain evidence="2 3">F</strain>
    </source>
</reference>
<feature type="compositionally biased region" description="Polar residues" evidence="1">
    <location>
        <begin position="433"/>
        <end position="443"/>
    </location>
</feature>
<feature type="compositionally biased region" description="Low complexity" evidence="1">
    <location>
        <begin position="344"/>
        <end position="360"/>
    </location>
</feature>
<feature type="compositionally biased region" description="Polar residues" evidence="1">
    <location>
        <begin position="304"/>
        <end position="323"/>
    </location>
</feature>
<dbReference type="AlphaFoldDB" id="A0A2J6RXY3"/>
<sequence length="525" mass="55362">MSTETPARGHRHMKSQSAAMPLASASSQNPQNPHHLNQQAHTRNSQTETKTNQPAAASQSTTPPRTPRRGNQPASQNPSTHAPDSGSKQKSRTKNRPKNVNTSPAVMKNGRNTPPLTAAQSAGIPSSAKPISTPSTTAYAGPTFHASPAPSALPIPSFYSKSVPDSPGARGLKAAKESQLTKNTPPPNNLFTPPAASNPFQREESPLDFFFRADREEKARARSASSTQTAVTATGPFQPPLESPRSSQTPPALPTHSRPRQGHSSRMSTSGMFAMELDGEADAGTPYGPAFSTPYADRIHAARASSQPLQSIEQSSHNPQQSIDRSEALKAYLFSGHPLPSDETTSAAAVPASTPNPSSVRTHQHTPTHASGLRSAGLPPRPHYNSQAQDSSSHISRPSARSSGLRQEVTPTKTPTRTPVRNGPYADTPVFSPKTTTPATTDFNAAPEPHTHSPDPISTSGLLSQSKAADLRGMEDSLRRILKLDSARSSAVGDGSIATASASVPNYVGGRQPPMNGMHNGVMGS</sequence>
<dbReference type="GO" id="GO:0016071">
    <property type="term" value="P:mRNA metabolic process"/>
    <property type="evidence" value="ECO:0007669"/>
    <property type="project" value="UniProtKB-ARBA"/>
</dbReference>
<feature type="compositionally biased region" description="Polar residues" evidence="1">
    <location>
        <begin position="98"/>
        <end position="138"/>
    </location>
</feature>
<organism evidence="2 3">
    <name type="scientific">Hyaloscypha variabilis (strain UAMH 11265 / GT02V1 / F)</name>
    <name type="common">Meliniomyces variabilis</name>
    <dbReference type="NCBI Taxonomy" id="1149755"/>
    <lineage>
        <taxon>Eukaryota</taxon>
        <taxon>Fungi</taxon>
        <taxon>Dikarya</taxon>
        <taxon>Ascomycota</taxon>
        <taxon>Pezizomycotina</taxon>
        <taxon>Leotiomycetes</taxon>
        <taxon>Helotiales</taxon>
        <taxon>Hyaloscyphaceae</taxon>
        <taxon>Hyaloscypha</taxon>
        <taxon>Hyaloscypha variabilis</taxon>
    </lineage>
</organism>
<evidence type="ECO:0000313" key="3">
    <source>
        <dbReference type="Proteomes" id="UP000235786"/>
    </source>
</evidence>
<protein>
    <recommendedName>
        <fullName evidence="4">Proteophosphoglycan 5</fullName>
    </recommendedName>
</protein>
<evidence type="ECO:0008006" key="4">
    <source>
        <dbReference type="Google" id="ProtNLM"/>
    </source>
</evidence>
<feature type="region of interest" description="Disordered" evidence="1">
    <location>
        <begin position="485"/>
        <end position="525"/>
    </location>
</feature>